<protein>
    <submittedName>
        <fullName evidence="7">ABC transporter ATP-binding protein</fullName>
    </submittedName>
</protein>
<dbReference type="Pfam" id="PF00005">
    <property type="entry name" value="ABC_tran"/>
    <property type="match status" value="1"/>
</dbReference>
<reference evidence="7 8" key="1">
    <citation type="journal article" date="2022" name="ISME Commun">
        <title>Vulcanimicrobium alpinus gen. nov. sp. nov., the first cultivated representative of the candidate phylum 'Eremiobacterota', is a metabolically versatile aerobic anoxygenic phototroph.</title>
        <authorList>
            <person name="Yabe S."/>
            <person name="Muto K."/>
            <person name="Abe K."/>
            <person name="Yokota A."/>
            <person name="Staudigel H."/>
            <person name="Tebo B.M."/>
        </authorList>
    </citation>
    <scope>NUCLEOTIDE SEQUENCE [LARGE SCALE GENOMIC DNA]</scope>
    <source>
        <strain evidence="7 8">WC8-2</strain>
    </source>
</reference>
<dbReference type="PANTHER" id="PTHR43820:SF4">
    <property type="entry name" value="HIGH-AFFINITY BRANCHED-CHAIN AMINO ACID TRANSPORT ATP-BINDING PROTEIN LIVF"/>
    <property type="match status" value="1"/>
</dbReference>
<evidence type="ECO:0000256" key="3">
    <source>
        <dbReference type="ARBA" id="ARBA00022741"/>
    </source>
</evidence>
<evidence type="ECO:0000256" key="2">
    <source>
        <dbReference type="ARBA" id="ARBA00022448"/>
    </source>
</evidence>
<sequence length="234" mass="25332">MLQIDELAVAYGDVQVLWGISMRVERGEIVTLLGANGAGKTTLLRAISRTVLALSGAIVLDGEHLERARSPRVVELGVAHVPEGRKLWPEMSVEDNVLLGAYPGRARRDARASLEMVYTLFPRVAERRTQMAGTLSGGEQQMVAIARGLMSKPTILMLDEPSLGLAPLIVSEVFATIERIKATGTTVLLVEQNVRQALEIADRGYVIEAGRVMTSGTRDELLASDAIKKAYLGL</sequence>
<dbReference type="InterPro" id="IPR003593">
    <property type="entry name" value="AAA+_ATPase"/>
</dbReference>
<keyword evidence="4 7" id="KW-0067">ATP-binding</keyword>
<dbReference type="SUPFAM" id="SSF52540">
    <property type="entry name" value="P-loop containing nucleoside triphosphate hydrolases"/>
    <property type="match status" value="1"/>
</dbReference>
<dbReference type="Proteomes" id="UP001317532">
    <property type="component" value="Chromosome"/>
</dbReference>
<evidence type="ECO:0000256" key="4">
    <source>
        <dbReference type="ARBA" id="ARBA00022840"/>
    </source>
</evidence>
<dbReference type="AlphaFoldDB" id="A0AAN2C8Q9"/>
<dbReference type="InterPro" id="IPR003439">
    <property type="entry name" value="ABC_transporter-like_ATP-bd"/>
</dbReference>
<dbReference type="InterPro" id="IPR052156">
    <property type="entry name" value="BCAA_Transport_ATP-bd_LivF"/>
</dbReference>
<evidence type="ECO:0000259" key="6">
    <source>
        <dbReference type="PROSITE" id="PS50893"/>
    </source>
</evidence>
<keyword evidence="3" id="KW-0547">Nucleotide-binding</keyword>
<keyword evidence="2" id="KW-0813">Transport</keyword>
<dbReference type="EMBL" id="AP025523">
    <property type="protein sequence ID" value="BDE04797.1"/>
    <property type="molecule type" value="Genomic_DNA"/>
</dbReference>
<evidence type="ECO:0000256" key="5">
    <source>
        <dbReference type="ARBA" id="ARBA00022970"/>
    </source>
</evidence>
<gene>
    <name evidence="7" type="ORF">WPS_00730</name>
</gene>
<dbReference type="PROSITE" id="PS00211">
    <property type="entry name" value="ABC_TRANSPORTER_1"/>
    <property type="match status" value="1"/>
</dbReference>
<proteinExistence type="inferred from homology"/>
<dbReference type="Gene3D" id="3.40.50.300">
    <property type="entry name" value="P-loop containing nucleotide triphosphate hydrolases"/>
    <property type="match status" value="1"/>
</dbReference>
<keyword evidence="8" id="KW-1185">Reference proteome</keyword>
<dbReference type="GO" id="GO:0016887">
    <property type="term" value="F:ATP hydrolysis activity"/>
    <property type="evidence" value="ECO:0007669"/>
    <property type="project" value="InterPro"/>
</dbReference>
<dbReference type="GO" id="GO:0005524">
    <property type="term" value="F:ATP binding"/>
    <property type="evidence" value="ECO:0007669"/>
    <property type="project" value="UniProtKB-KW"/>
</dbReference>
<dbReference type="CDD" id="cd03224">
    <property type="entry name" value="ABC_TM1139_LivF_branched"/>
    <property type="match status" value="1"/>
</dbReference>
<evidence type="ECO:0000313" key="8">
    <source>
        <dbReference type="Proteomes" id="UP001317532"/>
    </source>
</evidence>
<accession>A0AAN2C8Q9</accession>
<dbReference type="InterPro" id="IPR017871">
    <property type="entry name" value="ABC_transporter-like_CS"/>
</dbReference>
<comment type="similarity">
    <text evidence="1">Belongs to the ABC transporter superfamily.</text>
</comment>
<dbReference type="PANTHER" id="PTHR43820">
    <property type="entry name" value="HIGH-AFFINITY BRANCHED-CHAIN AMINO ACID TRANSPORT ATP-BINDING PROTEIN LIVF"/>
    <property type="match status" value="1"/>
</dbReference>
<dbReference type="RefSeq" id="WP_317995885.1">
    <property type="nucleotide sequence ID" value="NZ_AP025523.1"/>
</dbReference>
<keyword evidence="5" id="KW-0029">Amino-acid transport</keyword>
<dbReference type="SMART" id="SM00382">
    <property type="entry name" value="AAA"/>
    <property type="match status" value="1"/>
</dbReference>
<name>A0AAN2C8Q9_UNVUL</name>
<organism evidence="7 8">
    <name type="scientific">Vulcanimicrobium alpinum</name>
    <dbReference type="NCBI Taxonomy" id="3016050"/>
    <lineage>
        <taxon>Bacteria</taxon>
        <taxon>Bacillati</taxon>
        <taxon>Vulcanimicrobiota</taxon>
        <taxon>Vulcanimicrobiia</taxon>
        <taxon>Vulcanimicrobiales</taxon>
        <taxon>Vulcanimicrobiaceae</taxon>
        <taxon>Vulcanimicrobium</taxon>
    </lineage>
</organism>
<evidence type="ECO:0000256" key="1">
    <source>
        <dbReference type="ARBA" id="ARBA00005417"/>
    </source>
</evidence>
<dbReference type="GO" id="GO:0015807">
    <property type="term" value="P:L-amino acid transport"/>
    <property type="evidence" value="ECO:0007669"/>
    <property type="project" value="TreeGrafter"/>
</dbReference>
<evidence type="ECO:0000313" key="7">
    <source>
        <dbReference type="EMBL" id="BDE04797.1"/>
    </source>
</evidence>
<dbReference type="GO" id="GO:0015658">
    <property type="term" value="F:branched-chain amino acid transmembrane transporter activity"/>
    <property type="evidence" value="ECO:0007669"/>
    <property type="project" value="TreeGrafter"/>
</dbReference>
<dbReference type="KEGG" id="vab:WPS_00730"/>
<dbReference type="PROSITE" id="PS50893">
    <property type="entry name" value="ABC_TRANSPORTER_2"/>
    <property type="match status" value="1"/>
</dbReference>
<dbReference type="InterPro" id="IPR027417">
    <property type="entry name" value="P-loop_NTPase"/>
</dbReference>
<feature type="domain" description="ABC transporter" evidence="6">
    <location>
        <begin position="2"/>
        <end position="234"/>
    </location>
</feature>